<name>A0A0E9PGU4_ANGAN</name>
<dbReference type="EMBL" id="GBXM01105075">
    <property type="protein sequence ID" value="JAH03502.1"/>
    <property type="molecule type" value="Transcribed_RNA"/>
</dbReference>
<proteinExistence type="predicted"/>
<accession>A0A0E9PGU4</accession>
<protein>
    <submittedName>
        <fullName evidence="1">Uncharacterized protein</fullName>
    </submittedName>
</protein>
<evidence type="ECO:0000313" key="1">
    <source>
        <dbReference type="EMBL" id="JAH03502.1"/>
    </source>
</evidence>
<reference evidence="1" key="1">
    <citation type="submission" date="2014-11" db="EMBL/GenBank/DDBJ databases">
        <authorList>
            <person name="Amaro Gonzalez C."/>
        </authorList>
    </citation>
    <scope>NUCLEOTIDE SEQUENCE</scope>
</reference>
<organism evidence="1">
    <name type="scientific">Anguilla anguilla</name>
    <name type="common">European freshwater eel</name>
    <name type="synonym">Muraena anguilla</name>
    <dbReference type="NCBI Taxonomy" id="7936"/>
    <lineage>
        <taxon>Eukaryota</taxon>
        <taxon>Metazoa</taxon>
        <taxon>Chordata</taxon>
        <taxon>Craniata</taxon>
        <taxon>Vertebrata</taxon>
        <taxon>Euteleostomi</taxon>
        <taxon>Actinopterygii</taxon>
        <taxon>Neopterygii</taxon>
        <taxon>Teleostei</taxon>
        <taxon>Anguilliformes</taxon>
        <taxon>Anguillidae</taxon>
        <taxon>Anguilla</taxon>
    </lineage>
</organism>
<sequence>MVTACSQHCISKAQRNARWQFDP</sequence>
<dbReference type="AlphaFoldDB" id="A0A0E9PGU4"/>
<reference evidence="1" key="2">
    <citation type="journal article" date="2015" name="Fish Shellfish Immunol.">
        <title>Early steps in the European eel (Anguilla anguilla)-Vibrio vulnificus interaction in the gills: Role of the RtxA13 toxin.</title>
        <authorList>
            <person name="Callol A."/>
            <person name="Pajuelo D."/>
            <person name="Ebbesson L."/>
            <person name="Teles M."/>
            <person name="MacKenzie S."/>
            <person name="Amaro C."/>
        </authorList>
    </citation>
    <scope>NUCLEOTIDE SEQUENCE</scope>
</reference>